<evidence type="ECO:0000313" key="2">
    <source>
        <dbReference type="Proteomes" id="UP000324222"/>
    </source>
</evidence>
<comment type="caution">
    <text evidence="1">The sequence shown here is derived from an EMBL/GenBank/DDBJ whole genome shotgun (WGS) entry which is preliminary data.</text>
</comment>
<reference evidence="1 2" key="1">
    <citation type="submission" date="2019-05" db="EMBL/GenBank/DDBJ databases">
        <title>Another draft genome of Portunus trituberculatus and its Hox gene families provides insights of decapod evolution.</title>
        <authorList>
            <person name="Jeong J.-H."/>
            <person name="Song I."/>
            <person name="Kim S."/>
            <person name="Choi T."/>
            <person name="Kim D."/>
            <person name="Ryu S."/>
            <person name="Kim W."/>
        </authorList>
    </citation>
    <scope>NUCLEOTIDE SEQUENCE [LARGE SCALE GENOMIC DNA]</scope>
    <source>
        <tissue evidence="1">Muscle</tissue>
    </source>
</reference>
<dbReference type="Proteomes" id="UP000324222">
    <property type="component" value="Unassembled WGS sequence"/>
</dbReference>
<proteinExistence type="predicted"/>
<organism evidence="1 2">
    <name type="scientific">Portunus trituberculatus</name>
    <name type="common">Swimming crab</name>
    <name type="synonym">Neptunus trituberculatus</name>
    <dbReference type="NCBI Taxonomy" id="210409"/>
    <lineage>
        <taxon>Eukaryota</taxon>
        <taxon>Metazoa</taxon>
        <taxon>Ecdysozoa</taxon>
        <taxon>Arthropoda</taxon>
        <taxon>Crustacea</taxon>
        <taxon>Multicrustacea</taxon>
        <taxon>Malacostraca</taxon>
        <taxon>Eumalacostraca</taxon>
        <taxon>Eucarida</taxon>
        <taxon>Decapoda</taxon>
        <taxon>Pleocyemata</taxon>
        <taxon>Brachyura</taxon>
        <taxon>Eubrachyura</taxon>
        <taxon>Portunoidea</taxon>
        <taxon>Portunidae</taxon>
        <taxon>Portuninae</taxon>
        <taxon>Portunus</taxon>
    </lineage>
</organism>
<dbReference type="EMBL" id="VSRR010007488">
    <property type="protein sequence ID" value="MPC46996.1"/>
    <property type="molecule type" value="Genomic_DNA"/>
</dbReference>
<name>A0A5B7FN89_PORTR</name>
<accession>A0A5B7FN89</accession>
<sequence>MCTVSNALLHSTLAPTAQPRPVWFFRRLHSTLHSSFVYPFFIPVYKCTTTSVHTTPLCLSTTTTTSTTTLPTATTTAITVVAALFVPHYPSFVRHT</sequence>
<gene>
    <name evidence="1" type="ORF">E2C01_040730</name>
</gene>
<protein>
    <submittedName>
        <fullName evidence="1">Uncharacterized protein</fullName>
    </submittedName>
</protein>
<keyword evidence="2" id="KW-1185">Reference proteome</keyword>
<evidence type="ECO:0000313" key="1">
    <source>
        <dbReference type="EMBL" id="MPC46996.1"/>
    </source>
</evidence>
<dbReference type="AlphaFoldDB" id="A0A5B7FN89"/>